<evidence type="ECO:0000256" key="1">
    <source>
        <dbReference type="SAM" id="MobiDB-lite"/>
    </source>
</evidence>
<evidence type="ECO:0000313" key="3">
    <source>
        <dbReference type="EMBL" id="KZP07833.1"/>
    </source>
</evidence>
<name>A0A165WR76_9AGAM</name>
<reference evidence="3 4" key="1">
    <citation type="journal article" date="2016" name="Mol. Biol. Evol.">
        <title>Comparative Genomics of Early-Diverging Mushroom-Forming Fungi Provides Insights into the Origins of Lignocellulose Decay Capabilities.</title>
        <authorList>
            <person name="Nagy L.G."/>
            <person name="Riley R."/>
            <person name="Tritt A."/>
            <person name="Adam C."/>
            <person name="Daum C."/>
            <person name="Floudas D."/>
            <person name="Sun H."/>
            <person name="Yadav J.S."/>
            <person name="Pangilinan J."/>
            <person name="Larsson K.H."/>
            <person name="Matsuura K."/>
            <person name="Barry K."/>
            <person name="Labutti K."/>
            <person name="Kuo R."/>
            <person name="Ohm R.A."/>
            <person name="Bhattacharya S.S."/>
            <person name="Shirouzu T."/>
            <person name="Yoshinaga Y."/>
            <person name="Martin F.M."/>
            <person name="Grigoriev I.V."/>
            <person name="Hibbett D.S."/>
        </authorList>
    </citation>
    <scope>NUCLEOTIDE SEQUENCE [LARGE SCALE GENOMIC DNA]</scope>
    <source>
        <strain evidence="3 4">CBS 109695</strain>
    </source>
</reference>
<sequence length="105" mass="11753">MQLSSVFAGLVIALTATVYAAPIEADSAKREEHGRIAYYVAEKRTPVEREKRDFDTAHDPGTGYHIADKRAPVEHEKRDFETAHDPGTGYHIADKRAPSYEKRVA</sequence>
<feature type="region of interest" description="Disordered" evidence="1">
    <location>
        <begin position="49"/>
        <end position="105"/>
    </location>
</feature>
<evidence type="ECO:0000313" key="4">
    <source>
        <dbReference type="Proteomes" id="UP000076532"/>
    </source>
</evidence>
<proteinExistence type="predicted"/>
<feature type="compositionally biased region" description="Basic and acidic residues" evidence="1">
    <location>
        <begin position="92"/>
        <end position="105"/>
    </location>
</feature>
<keyword evidence="2" id="KW-0732">Signal</keyword>
<protein>
    <submittedName>
        <fullName evidence="3">Uncharacterized protein</fullName>
    </submittedName>
</protein>
<dbReference type="Proteomes" id="UP000076532">
    <property type="component" value="Unassembled WGS sequence"/>
</dbReference>
<organism evidence="3 4">
    <name type="scientific">Athelia psychrophila</name>
    <dbReference type="NCBI Taxonomy" id="1759441"/>
    <lineage>
        <taxon>Eukaryota</taxon>
        <taxon>Fungi</taxon>
        <taxon>Dikarya</taxon>
        <taxon>Basidiomycota</taxon>
        <taxon>Agaricomycotina</taxon>
        <taxon>Agaricomycetes</taxon>
        <taxon>Agaricomycetidae</taxon>
        <taxon>Atheliales</taxon>
        <taxon>Atheliaceae</taxon>
        <taxon>Athelia</taxon>
    </lineage>
</organism>
<feature type="compositionally biased region" description="Basic and acidic residues" evidence="1">
    <location>
        <begin position="66"/>
        <end position="84"/>
    </location>
</feature>
<keyword evidence="4" id="KW-1185">Reference proteome</keyword>
<feature type="compositionally biased region" description="Basic and acidic residues" evidence="1">
    <location>
        <begin position="49"/>
        <end position="58"/>
    </location>
</feature>
<dbReference type="EMBL" id="KV417739">
    <property type="protein sequence ID" value="KZP07833.1"/>
    <property type="molecule type" value="Genomic_DNA"/>
</dbReference>
<feature type="chain" id="PRO_5007868586" evidence="2">
    <location>
        <begin position="21"/>
        <end position="105"/>
    </location>
</feature>
<feature type="signal peptide" evidence="2">
    <location>
        <begin position="1"/>
        <end position="20"/>
    </location>
</feature>
<dbReference type="AlphaFoldDB" id="A0A165WR76"/>
<evidence type="ECO:0000256" key="2">
    <source>
        <dbReference type="SAM" id="SignalP"/>
    </source>
</evidence>
<accession>A0A165WR76</accession>
<gene>
    <name evidence="3" type="ORF">FIBSPDRAFT_1052750</name>
</gene>